<feature type="compositionally biased region" description="Polar residues" evidence="1">
    <location>
        <begin position="1640"/>
        <end position="1651"/>
    </location>
</feature>
<evidence type="ECO:0008006" key="4">
    <source>
        <dbReference type="Google" id="ProtNLM"/>
    </source>
</evidence>
<dbReference type="OrthoDB" id="445152at2759"/>
<dbReference type="InParanoid" id="A0A6L2PI67"/>
<feature type="region of interest" description="Disordered" evidence="1">
    <location>
        <begin position="448"/>
        <end position="467"/>
    </location>
</feature>
<dbReference type="InterPro" id="IPR039782">
    <property type="entry name" value="VPS13B"/>
</dbReference>
<proteinExistence type="predicted"/>
<organism evidence="2 3">
    <name type="scientific">Coptotermes formosanus</name>
    <name type="common">Formosan subterranean termite</name>
    <dbReference type="NCBI Taxonomy" id="36987"/>
    <lineage>
        <taxon>Eukaryota</taxon>
        <taxon>Metazoa</taxon>
        <taxon>Ecdysozoa</taxon>
        <taxon>Arthropoda</taxon>
        <taxon>Hexapoda</taxon>
        <taxon>Insecta</taxon>
        <taxon>Pterygota</taxon>
        <taxon>Neoptera</taxon>
        <taxon>Polyneoptera</taxon>
        <taxon>Dictyoptera</taxon>
        <taxon>Blattodea</taxon>
        <taxon>Blattoidea</taxon>
        <taxon>Termitoidae</taxon>
        <taxon>Rhinotermitidae</taxon>
        <taxon>Coptotermes</taxon>
    </lineage>
</organism>
<feature type="compositionally biased region" description="Polar residues" evidence="1">
    <location>
        <begin position="862"/>
        <end position="889"/>
    </location>
</feature>
<feature type="region of interest" description="Disordered" evidence="1">
    <location>
        <begin position="1630"/>
        <end position="1651"/>
    </location>
</feature>
<name>A0A6L2PI67_COPFO</name>
<protein>
    <recommendedName>
        <fullName evidence="4">Vacuolar protein sorting-associated protein 13B</fullName>
    </recommendedName>
</protein>
<feature type="region of interest" description="Disordered" evidence="1">
    <location>
        <begin position="811"/>
        <end position="889"/>
    </location>
</feature>
<gene>
    <name evidence="2" type="ORF">Cfor_03283</name>
</gene>
<dbReference type="FunCoup" id="A0A6L2PI67">
    <property type="interactions" value="846"/>
</dbReference>
<dbReference type="PANTHER" id="PTHR12517">
    <property type="entry name" value="VACUOLAR PROTEIN SORTING-ASSOCIATED PROTEIN 13B"/>
    <property type="match status" value="1"/>
</dbReference>
<feature type="region of interest" description="Disordered" evidence="1">
    <location>
        <begin position="1086"/>
        <end position="1126"/>
    </location>
</feature>
<dbReference type="Proteomes" id="UP000502823">
    <property type="component" value="Unassembled WGS sequence"/>
</dbReference>
<comment type="caution">
    <text evidence="2">The sequence shown here is derived from an EMBL/GenBank/DDBJ whole genome shotgun (WGS) entry which is preliminary data.</text>
</comment>
<dbReference type="EMBL" id="BLKM01000173">
    <property type="protein sequence ID" value="GFG29767.1"/>
    <property type="molecule type" value="Genomic_DNA"/>
</dbReference>
<evidence type="ECO:0000256" key="1">
    <source>
        <dbReference type="SAM" id="MobiDB-lite"/>
    </source>
</evidence>
<sequence length="2702" mass="300897">MEKQHTQIACLHGAFLLSKYGVSLWGGDVSFHSLDLRLEVLEQELQLPFSFISGRIHELLIHVPWTKLASEPITITINTIECILKLRGEDSVASDTANLYVYRQDVIAPPGYVQSLVNKIVSNITIICSNLILKYVEEDIVLSVNVKTVTLQSANESWQPAFTDLSPAQIMLRKLVNLADVTICLDKRNASGKIEMYQEPLLYRCSMELHLLRSYHTATAKQVSVTRVDIHCENMNFSLTEQQVKDSTPDWSYYGPRKVKFNPFLVIHLQGCFLDFVMHGAGWLNVQTGMSQVIVEPYGNCFCGVKEATASACSEGMKMNQKFVYLAAGNEQKNYMVESLFDPDAVENKGEKKIYNVSWEDHLSTVTEALLLEKSPAIAVDYLYMLELPDDFNSERLSELGSDLEYSNLSEKSLCRVVVGPTAVKVCSGLFHRLQMIQRVGRLYDYSPYSTPKPEPTREQLPPPSAEDFESLESNIPKRVFQVTLFKPVIHIHLADHPVFDPAVHQAPRKYRVCETKPLLKQVTDLPKVTLECQCLDARIVKPMYPRRLIVTTCQLPAAPHHMFHACHFHMNIKLLGVSSHLMLNPGGHTTVLMPSNLAYTQQDLLLAHYWDNCDIPHTDQTLTAETLTFICTKAKLMVISNIIQSQFDPTSAVDIMQNSSLLADAAKHTGMEYLELCMEELSYRKVITPGTKAFTVVLGSLKAFVLEFPLKQDAATQHGHMVGEPQQALVLSGPEDVTSLEDIDSSQMIQQPLFHMTVQCTRDPNNQDHPPVLIFNVREVRACVDPMMWQWLRYVPDCNIRNNDVCALDTNGSSSSGTMHRRSRKVSSEASGGFGIETCPARRAPTPQESVHSSSDRDQVVAQTGPSLSPVTHSRGAQSESAKRASTSSISEQAVRIDNILLWFPVWRGMVLCGDVAQCVIYLPTASLSAVGTQSIEEALAQCQHSKTSAPPEVVVVKFPLLTFRSAAQKQGLYQYMSHLPIKLPESVWTKDRVSFPWSLSLADLSCYTLQNGTKLNFLKPVSADATIGISAKCQNDKVALGALGLCVHVDTTPVNISVCQEQVKLMAGVLVRLLEFSGLQFLSSSSSDTKSAPALEPLTPVSPTVFPESSGSRESPTTPLVTEDSTEQPTFCSLFVTESGLSECSDVVKITVWMQSTLARLTVSLYAVNNSTPEDELKLTLDMEDIMTSLDLQPVYMKVKCKVAYASILHYVRKPNSTSWEFGPYVGLVMRRQEDLTSSQPHAVHRDVDDGSGFLSVTFTRAKCRSVHSRWGTRKQTDDTSATRYISEIVVKLQPVDLVFSALTLSSFVTVLYPVLMLSEHEQIYTQKTTDTATNWTMHINNNTLPLLYLDTCNIRIILPASELTAVGDMHNVCLLQVEAVSVTPQADNPLGRTVVRSDIYRVAEQARMLCVPGSEVEDRQYQLDIKGFTVNTGTWQELDCCLRYRLISYIYIFLRTMSENPAVEWNNLASGKESFTPHMSLLPVIARSNLCVVVAPAIVCHGDILVCGHSLEVNAVTDIEVLINTGQLLLASALLQEILLLLKPLLVDLQNKKHSPGVQAASFMKTISEDTLEIDMAGTGYSRFVDSGVDCADASSASVMGRDGGLAAKESSYFKKTRNEVEFNVSLPSAHHRQRTPESPATEITSKRALSQRSYAMWSKTEHPRPQDVVPVEILLTAGKVSFALYELVERDNREVHLLSSRHKQKHGSQHVPNKYDLSEDVGYEAGSEEGSVEDALPPRKHIQPLLYILVAQPHAFLSRLSVMSKVQLSCFDISVRSSEQDCIIPRGIPRAEDFLSVLLETKGGDPHPDTGIPPAFLTVRWSKSVGKASKIDVELGRPTKIYYSIAQWCFIDTVQKKVQQCLHVSIFKVTSCKYWMWYCFDPGGVASISISSQQLVFQLSGLKHEAEIVVSVAGVTGTMSRIVRGQVDRVVGNMAVNCLILTSALEGLSRRLLNPWSFSVDVCLAWEPWLRSDSPPQVQLTVDSDCILVDVGPEHLRCLHLIWSEYEPFLHSFQSSHVTELADSVPHFPDQDQHYRDDLRAGAFQFVDASSGLSREDLPLPYQVVFWQAPPTMAWRYPQPRVLTRVDVFPVPFKVATDHLGQESKSQVLCSLQYWSDCHARYLPYAQFQLSESEMRRLELPARPHQVVSCTWRVQLSLQSEEEDEQHDAGSVLVSSRALAACMRVDSFFAPHLVPSVQVALNILSLQVALYNHMTSSSVSKPLPLSLKQFSMDQLTPDSQCFMSFTLDGASLYVCMWSSGNASMIELSSHVRCDIIDYAYLTRQCAVEPFQAEVQLMMGDTTAVSCVTKPIAVRFGPAIGHTLAVSAQLWAQAYHSYDGEGDTPASSDEFQVCVIVTRYVICNDTTRPLRFGQALTDEDILLGSRQCHLYAWHSHRVKQVLRVGVEEGGWVWSKPFSIDVDGIQLCGLADCGLQDINIVVKVSSLSATQKQVTLSGQLVLTNLLAEHFECRILPAANETSGPEVEGQNLIAVGRSTPPSVLLDTNCKMVLRIRFYGLDSMWSGDIPLRENCKSGQPWLVKVPLHERGQFLSVWCRVVCQHVGQGVKVLAMLCPLYMIRSYLPVPAKALIETPGLKVHLQATINGRGEQQQLYCPGTVDHSHKLTFKLENGTPPSNSYVPLSYTVIDQRKFFKMDSKDIDIDAIVSSLNEVKTSVWPFVGEEYANVEWVAAEQPETHIQ</sequence>
<reference evidence="3" key="1">
    <citation type="submission" date="2020-01" db="EMBL/GenBank/DDBJ databases">
        <title>Draft genome sequence of the Termite Coptotermes fromosanus.</title>
        <authorList>
            <person name="Itakura S."/>
            <person name="Yosikawa Y."/>
            <person name="Umezawa K."/>
        </authorList>
    </citation>
    <scope>NUCLEOTIDE SEQUENCE [LARGE SCALE GENOMIC DNA]</scope>
</reference>
<feature type="non-terminal residue" evidence="2">
    <location>
        <position position="2702"/>
    </location>
</feature>
<evidence type="ECO:0000313" key="3">
    <source>
        <dbReference type="Proteomes" id="UP000502823"/>
    </source>
</evidence>
<dbReference type="PANTHER" id="PTHR12517:SF0">
    <property type="entry name" value="INTERMEMBRANE LIPID TRANSFER PROTEIN VPS13B"/>
    <property type="match status" value="1"/>
</dbReference>
<accession>A0A6L2PI67</accession>
<feature type="compositionally biased region" description="Polar residues" evidence="1">
    <location>
        <begin position="1109"/>
        <end position="1122"/>
    </location>
</feature>
<keyword evidence="3" id="KW-1185">Reference proteome</keyword>
<evidence type="ECO:0000313" key="2">
    <source>
        <dbReference type="EMBL" id="GFG29767.1"/>
    </source>
</evidence>